<protein>
    <submittedName>
        <fullName evidence="1">Uncharacterized protein</fullName>
    </submittedName>
</protein>
<evidence type="ECO:0000313" key="1">
    <source>
        <dbReference type="EMBL" id="RPA86739.1"/>
    </source>
</evidence>
<organism evidence="1 2">
    <name type="scientific">Ascobolus immersus RN42</name>
    <dbReference type="NCBI Taxonomy" id="1160509"/>
    <lineage>
        <taxon>Eukaryota</taxon>
        <taxon>Fungi</taxon>
        <taxon>Dikarya</taxon>
        <taxon>Ascomycota</taxon>
        <taxon>Pezizomycotina</taxon>
        <taxon>Pezizomycetes</taxon>
        <taxon>Pezizales</taxon>
        <taxon>Ascobolaceae</taxon>
        <taxon>Ascobolus</taxon>
    </lineage>
</organism>
<keyword evidence="2" id="KW-1185">Reference proteome</keyword>
<dbReference type="EMBL" id="ML119648">
    <property type="protein sequence ID" value="RPA86739.1"/>
    <property type="molecule type" value="Genomic_DNA"/>
</dbReference>
<sequence length="295" mass="34072">MQFMNLPHEMRLEIAAQLGEWLDYCAFRCVDKTNCRLLSSLASVKKNFEVPAPLEKLISSLLGKSEFKVKSVFFKSLVREAGVRFPKPPPTEQSSVSSKWKKQWLRFVYMRNVSHFLEWIVEDQSIFFSFQHYQDEIVSLFFAYAGSVTALLDHDPAFLTRRNVHLDSNPDLREIWDLVGTLSRQIRFYGRFREYCRCLKCSGFGCATRYLLTVRFKTILVRLASGYLDWKKSSQWAQGILGRLKELKSCVEDVEALHLYPSPDSSTCKLAPNSSSEWSWKEVTAVGATHRALLI</sequence>
<dbReference type="AlphaFoldDB" id="A0A3N4ILI4"/>
<accession>A0A3N4ILI4</accession>
<proteinExistence type="predicted"/>
<reference evidence="1 2" key="1">
    <citation type="journal article" date="2018" name="Nat. Ecol. Evol.">
        <title>Pezizomycetes genomes reveal the molecular basis of ectomycorrhizal truffle lifestyle.</title>
        <authorList>
            <person name="Murat C."/>
            <person name="Payen T."/>
            <person name="Noel B."/>
            <person name="Kuo A."/>
            <person name="Morin E."/>
            <person name="Chen J."/>
            <person name="Kohler A."/>
            <person name="Krizsan K."/>
            <person name="Balestrini R."/>
            <person name="Da Silva C."/>
            <person name="Montanini B."/>
            <person name="Hainaut M."/>
            <person name="Levati E."/>
            <person name="Barry K.W."/>
            <person name="Belfiori B."/>
            <person name="Cichocki N."/>
            <person name="Clum A."/>
            <person name="Dockter R.B."/>
            <person name="Fauchery L."/>
            <person name="Guy J."/>
            <person name="Iotti M."/>
            <person name="Le Tacon F."/>
            <person name="Lindquist E.A."/>
            <person name="Lipzen A."/>
            <person name="Malagnac F."/>
            <person name="Mello A."/>
            <person name="Molinier V."/>
            <person name="Miyauchi S."/>
            <person name="Poulain J."/>
            <person name="Riccioni C."/>
            <person name="Rubini A."/>
            <person name="Sitrit Y."/>
            <person name="Splivallo R."/>
            <person name="Traeger S."/>
            <person name="Wang M."/>
            <person name="Zifcakova L."/>
            <person name="Wipf D."/>
            <person name="Zambonelli A."/>
            <person name="Paolocci F."/>
            <person name="Nowrousian M."/>
            <person name="Ottonello S."/>
            <person name="Baldrian P."/>
            <person name="Spatafora J.W."/>
            <person name="Henrissat B."/>
            <person name="Nagy L.G."/>
            <person name="Aury J.M."/>
            <person name="Wincker P."/>
            <person name="Grigoriev I.V."/>
            <person name="Bonfante P."/>
            <person name="Martin F.M."/>
        </authorList>
    </citation>
    <scope>NUCLEOTIDE SEQUENCE [LARGE SCALE GENOMIC DNA]</scope>
    <source>
        <strain evidence="1 2">RN42</strain>
    </source>
</reference>
<name>A0A3N4ILI4_ASCIM</name>
<evidence type="ECO:0000313" key="2">
    <source>
        <dbReference type="Proteomes" id="UP000275078"/>
    </source>
</evidence>
<dbReference type="Proteomes" id="UP000275078">
    <property type="component" value="Unassembled WGS sequence"/>
</dbReference>
<gene>
    <name evidence="1" type="ORF">BJ508DRAFT_346531</name>
</gene>